<dbReference type="Proteomes" id="UP000070549">
    <property type="component" value="Unassembled WGS sequence"/>
</dbReference>
<dbReference type="Pfam" id="PF05378">
    <property type="entry name" value="Hydant_A_N"/>
    <property type="match status" value="1"/>
</dbReference>
<name>A0A133VGS0_9EURY</name>
<evidence type="ECO:0000313" key="4">
    <source>
        <dbReference type="Proteomes" id="UP000070549"/>
    </source>
</evidence>
<dbReference type="InterPro" id="IPR043129">
    <property type="entry name" value="ATPase_NBD"/>
</dbReference>
<evidence type="ECO:0000259" key="1">
    <source>
        <dbReference type="Pfam" id="PF01968"/>
    </source>
</evidence>
<dbReference type="GO" id="GO:0005829">
    <property type="term" value="C:cytosol"/>
    <property type="evidence" value="ECO:0007669"/>
    <property type="project" value="TreeGrafter"/>
</dbReference>
<dbReference type="InterPro" id="IPR008040">
    <property type="entry name" value="Hydant_A_N"/>
</dbReference>
<feature type="domain" description="Hydantoinase A/oxoprolinase" evidence="1">
    <location>
        <begin position="181"/>
        <end position="323"/>
    </location>
</feature>
<organism evidence="3 4">
    <name type="scientific">candidate division MSBL1 archaeon SCGC-AAA382A03</name>
    <dbReference type="NCBI Taxonomy" id="1698278"/>
    <lineage>
        <taxon>Archaea</taxon>
        <taxon>Methanobacteriati</taxon>
        <taxon>Methanobacteriota</taxon>
        <taxon>candidate division MSBL1</taxon>
    </lineage>
</organism>
<feature type="domain" description="Hydantoinase/oxoprolinase N-terminal" evidence="2">
    <location>
        <begin position="5"/>
        <end position="161"/>
    </location>
</feature>
<evidence type="ECO:0000259" key="2">
    <source>
        <dbReference type="Pfam" id="PF05378"/>
    </source>
</evidence>
<proteinExistence type="predicted"/>
<dbReference type="Pfam" id="PF01968">
    <property type="entry name" value="Hydantoinase_A"/>
    <property type="match status" value="1"/>
</dbReference>
<dbReference type="EMBL" id="LHYC01000006">
    <property type="protein sequence ID" value="KXB05633.1"/>
    <property type="molecule type" value="Genomic_DNA"/>
</dbReference>
<sequence length="642" mass="72128">MKLGVGIDTGDTFTDAVLFDFENEEIIKTKKVPTTHSKLSKGLSQALDSVLSNMETDDLSLVSVSTTLATNSIVEERGDQIGLIMIGWEPEKDWIFPSVEEVHIPGRYDVKGEELTPVDLESAESAIKNMSNIVDGLAISGYFGIRNPEHELKVQEIAQSYINGPIICGHELTSKLGFYERAVTAILNAKIVPVIKDFLSEVREILENKEINVPLMVMKSDGSLIRAERARKKPIETIFSGPAASAMGAKWLSGEKNAVVIDIGGTTTDIGKLIDGRPQLSERGAKVGTWQTKIDSMDVKSVGLGGDSEIKLNKKKLRIGPRKVTPLAFGNLSKIHITQMQNSDKSDFYLKNDHGLNSNFQLDEPKRKLLKCIPPEPHNVEHLKKKIRQEDNQLVLEEDFDYLEKKGLLEHIAFTPTDTLHVLNEYIEGDQEIAKKSASVLAKRMNMNTIDFSTMVKKRFEKDVTQEIIKKLILETQSDCLFDDNPLWEWITEKQKDQLEIDFSLEIPIVGIGAPVKAFLPQVAQNLSTKYVEVPHYEVGNAIGAITSNIVAEIEVLIIEDSEKDEFIFFVQSREEMIEREVKKFEKWKEALEYGEKKAKRIAKSRVEEAGGKNIKVKQYSKESLKNRMDITVIGYGPPEKR</sequence>
<comment type="caution">
    <text evidence="3">The sequence shown here is derived from an EMBL/GenBank/DDBJ whole genome shotgun (WGS) entry which is preliminary data.</text>
</comment>
<reference evidence="3 4" key="1">
    <citation type="journal article" date="2016" name="Sci. Rep.">
        <title>Metabolic traits of an uncultured archaeal lineage -MSBL1- from brine pools of the Red Sea.</title>
        <authorList>
            <person name="Mwirichia R."/>
            <person name="Alam I."/>
            <person name="Rashid M."/>
            <person name="Vinu M."/>
            <person name="Ba-Alawi W."/>
            <person name="Anthony Kamau A."/>
            <person name="Kamanda Ngugi D."/>
            <person name="Goker M."/>
            <person name="Klenk H.P."/>
            <person name="Bajic V."/>
            <person name="Stingl U."/>
        </authorList>
    </citation>
    <scope>NUCLEOTIDE SEQUENCE [LARGE SCALE GENOMIC DNA]</scope>
    <source>
        <strain evidence="3">SCGC-AAA382A03</strain>
    </source>
</reference>
<dbReference type="InterPro" id="IPR002821">
    <property type="entry name" value="Hydantoinase_A"/>
</dbReference>
<dbReference type="SUPFAM" id="SSF53067">
    <property type="entry name" value="Actin-like ATPase domain"/>
    <property type="match status" value="1"/>
</dbReference>
<evidence type="ECO:0008006" key="5">
    <source>
        <dbReference type="Google" id="ProtNLM"/>
    </source>
</evidence>
<evidence type="ECO:0000313" key="3">
    <source>
        <dbReference type="EMBL" id="KXB05633.1"/>
    </source>
</evidence>
<dbReference type="PANTHER" id="PTHR11365">
    <property type="entry name" value="5-OXOPROLINASE RELATED"/>
    <property type="match status" value="1"/>
</dbReference>
<protein>
    <recommendedName>
        <fullName evidence="5">Hydantoinase</fullName>
    </recommendedName>
</protein>
<accession>A0A133VGS0</accession>
<dbReference type="InterPro" id="IPR045079">
    <property type="entry name" value="Oxoprolinase-like"/>
</dbReference>
<gene>
    <name evidence="3" type="ORF">AKJ49_00375</name>
</gene>
<dbReference type="PANTHER" id="PTHR11365:SF2">
    <property type="entry name" value="5-OXOPROLINASE"/>
    <property type="match status" value="1"/>
</dbReference>
<dbReference type="GO" id="GO:0006749">
    <property type="term" value="P:glutathione metabolic process"/>
    <property type="evidence" value="ECO:0007669"/>
    <property type="project" value="TreeGrafter"/>
</dbReference>
<dbReference type="PATRIC" id="fig|1698278.3.peg.451"/>
<keyword evidence="4" id="KW-1185">Reference proteome</keyword>
<dbReference type="AlphaFoldDB" id="A0A133VGS0"/>
<dbReference type="GO" id="GO:0017168">
    <property type="term" value="F:5-oxoprolinase (ATP-hydrolyzing) activity"/>
    <property type="evidence" value="ECO:0007669"/>
    <property type="project" value="TreeGrafter"/>
</dbReference>